<feature type="domain" description="Radical SAM core" evidence="13">
    <location>
        <begin position="4"/>
        <end position="230"/>
    </location>
</feature>
<keyword evidence="9 12" id="KW-0501">Molybdenum cofactor biosynthesis</keyword>
<evidence type="ECO:0000259" key="13">
    <source>
        <dbReference type="PROSITE" id="PS51918"/>
    </source>
</evidence>
<dbReference type="InterPro" id="IPR000385">
    <property type="entry name" value="MoaA_NifB_PqqE_Fe-S-bd_CS"/>
</dbReference>
<proteinExistence type="inferred from homology"/>
<dbReference type="SMART" id="SM00729">
    <property type="entry name" value="Elp3"/>
    <property type="match status" value="1"/>
</dbReference>
<name>A0A9D2D0T4_9FIRM</name>
<evidence type="ECO:0000256" key="2">
    <source>
        <dbReference type="ARBA" id="ARBA00022485"/>
    </source>
</evidence>
<keyword evidence="10 12" id="KW-0456">Lyase</keyword>
<comment type="pathway">
    <text evidence="12">Cofactor biosynthesis; molybdopterin biosynthesis.</text>
</comment>
<sequence length="316" mass="35168">MKDNYGREITYLRISITDECNLRCLYCMPEEAGTSAKNCCLMSADEIEEIVRQAAALGIYKVRITGGEPLVRPDVIEICRRVSAVPGIRELAVTTNGILLKDMAYQLKEAGVSRLNISLDTLQTDKYTKITRKGNYESVAEGIKMAAKAGLSPIKINTVLIGGFNDNEIRDFAELTRRDQIEVRFIELMPIGACASFPKHAFVKGDTVLEKIPELVETECSGVARMYQYPDGKGRVGIISAVNQHFCLSCNRIRLTCDGRIKPCLHSKEEISVRGLKGEELKQALEQAILHKPAQHVNLTYGYVSETDRYMNQIGG</sequence>
<feature type="binding site" evidence="12">
    <location>
        <position position="13"/>
    </location>
    <ligand>
        <name>GTP</name>
        <dbReference type="ChEBI" id="CHEBI:37565"/>
    </ligand>
</feature>
<feature type="binding site" evidence="12">
    <location>
        <position position="189"/>
    </location>
    <ligand>
        <name>S-adenosyl-L-methionine</name>
        <dbReference type="ChEBI" id="CHEBI:59789"/>
    </ligand>
</feature>
<feature type="binding site" evidence="12">
    <location>
        <position position="250"/>
    </location>
    <ligand>
        <name>[4Fe-4S] cluster</name>
        <dbReference type="ChEBI" id="CHEBI:49883"/>
        <label>2</label>
        <note>4Fe-4S-substrate</note>
    </ligand>
</feature>
<evidence type="ECO:0000256" key="4">
    <source>
        <dbReference type="ARBA" id="ARBA00022723"/>
    </source>
</evidence>
<dbReference type="SFLD" id="SFLDG01067">
    <property type="entry name" value="SPASM/twitch_domain_containing"/>
    <property type="match status" value="1"/>
</dbReference>
<evidence type="ECO:0000313" key="15">
    <source>
        <dbReference type="Proteomes" id="UP000824024"/>
    </source>
</evidence>
<evidence type="ECO:0000256" key="12">
    <source>
        <dbReference type="HAMAP-Rule" id="MF_01225"/>
    </source>
</evidence>
<feature type="binding site" evidence="12">
    <location>
        <position position="94"/>
    </location>
    <ligand>
        <name>GTP</name>
        <dbReference type="ChEBI" id="CHEBI:37565"/>
    </ligand>
</feature>
<dbReference type="HAMAP" id="MF_01225_B">
    <property type="entry name" value="MoaA_B"/>
    <property type="match status" value="1"/>
</dbReference>
<comment type="cofactor">
    <cofactor evidence="12">
        <name>[4Fe-4S] cluster</name>
        <dbReference type="ChEBI" id="CHEBI:49883"/>
    </cofactor>
    <text evidence="12">Binds 2 [4Fe-4S] clusters. Binds 1 [4Fe-4S] cluster coordinated with 3 cysteines and an exchangeable S-adenosyl-L-methionine and 1 [4Fe-4S] cluster coordinated with 3 cysteines and the GTP-derived substrate.</text>
</comment>
<dbReference type="SFLD" id="SFLDG01383">
    <property type="entry name" value="cyclic_pyranopterin_phosphate"/>
    <property type="match status" value="1"/>
</dbReference>
<feature type="binding site" evidence="12">
    <location>
        <position position="247"/>
    </location>
    <ligand>
        <name>[4Fe-4S] cluster</name>
        <dbReference type="ChEBI" id="CHEBI:49883"/>
        <label>2</label>
        <note>4Fe-4S-substrate</note>
    </ligand>
</feature>
<dbReference type="EC" id="4.1.99.22" evidence="1 12"/>
<keyword evidence="8 12" id="KW-0342">GTP-binding</keyword>
<dbReference type="InterPro" id="IPR007197">
    <property type="entry name" value="rSAM"/>
</dbReference>
<dbReference type="GO" id="GO:0061799">
    <property type="term" value="F:cyclic pyranopterin monophosphate synthase activity"/>
    <property type="evidence" value="ECO:0007669"/>
    <property type="project" value="TreeGrafter"/>
</dbReference>
<evidence type="ECO:0000313" key="14">
    <source>
        <dbReference type="EMBL" id="HIZ06453.1"/>
    </source>
</evidence>
<evidence type="ECO:0000256" key="1">
    <source>
        <dbReference type="ARBA" id="ARBA00012167"/>
    </source>
</evidence>
<keyword evidence="3 12" id="KW-0949">S-adenosyl-L-methionine</keyword>
<dbReference type="InterPro" id="IPR006638">
    <property type="entry name" value="Elp3/MiaA/NifB-like_rSAM"/>
</dbReference>
<dbReference type="Proteomes" id="UP000824024">
    <property type="component" value="Unassembled WGS sequence"/>
</dbReference>
<dbReference type="EMBL" id="DXCH01000024">
    <property type="protein sequence ID" value="HIZ06453.1"/>
    <property type="molecule type" value="Genomic_DNA"/>
</dbReference>
<dbReference type="SFLD" id="SFLDG01386">
    <property type="entry name" value="main_SPASM_domain-containing"/>
    <property type="match status" value="1"/>
</dbReference>
<feature type="binding site" evidence="12">
    <location>
        <position position="27"/>
    </location>
    <ligand>
        <name>[4Fe-4S] cluster</name>
        <dbReference type="ChEBI" id="CHEBI:49883"/>
        <label>1</label>
        <note>4Fe-4S-S-AdoMet</note>
    </ligand>
</feature>
<feature type="binding site" evidence="12">
    <location>
        <position position="67"/>
    </location>
    <ligand>
        <name>S-adenosyl-L-methionine</name>
        <dbReference type="ChEBI" id="CHEBI:59789"/>
    </ligand>
</feature>
<evidence type="ECO:0000256" key="3">
    <source>
        <dbReference type="ARBA" id="ARBA00022691"/>
    </source>
</evidence>
<feature type="binding site" evidence="12">
    <location>
        <position position="26"/>
    </location>
    <ligand>
        <name>S-adenosyl-L-methionine</name>
        <dbReference type="ChEBI" id="CHEBI:59789"/>
    </ligand>
</feature>
<evidence type="ECO:0000256" key="8">
    <source>
        <dbReference type="ARBA" id="ARBA00023134"/>
    </source>
</evidence>
<evidence type="ECO:0000256" key="5">
    <source>
        <dbReference type="ARBA" id="ARBA00022741"/>
    </source>
</evidence>
<gene>
    <name evidence="12 14" type="primary">moaA</name>
    <name evidence="14" type="ORF">IAA08_00785</name>
</gene>
<evidence type="ECO:0000256" key="9">
    <source>
        <dbReference type="ARBA" id="ARBA00023150"/>
    </source>
</evidence>
<dbReference type="NCBIfam" id="NF001199">
    <property type="entry name" value="PRK00164.2-1"/>
    <property type="match status" value="1"/>
</dbReference>
<feature type="binding site" evidence="12">
    <location>
        <begin position="252"/>
        <end position="254"/>
    </location>
    <ligand>
        <name>GTP</name>
        <dbReference type="ChEBI" id="CHEBI:37565"/>
    </ligand>
</feature>
<organism evidence="14 15">
    <name type="scientific">Candidatus Eubacterium avistercoris</name>
    <dbReference type="NCBI Taxonomy" id="2838567"/>
    <lineage>
        <taxon>Bacteria</taxon>
        <taxon>Bacillati</taxon>
        <taxon>Bacillota</taxon>
        <taxon>Clostridia</taxon>
        <taxon>Eubacteriales</taxon>
        <taxon>Eubacteriaceae</taxon>
        <taxon>Eubacterium</taxon>
    </lineage>
</organism>
<dbReference type="NCBIfam" id="TIGR02666">
    <property type="entry name" value="moaA"/>
    <property type="match status" value="1"/>
</dbReference>
<reference evidence="14" key="2">
    <citation type="submission" date="2021-04" db="EMBL/GenBank/DDBJ databases">
        <authorList>
            <person name="Gilroy R."/>
        </authorList>
    </citation>
    <scope>NUCLEOTIDE SEQUENCE</scope>
    <source>
        <strain evidence="14">CHK192-9172</strain>
    </source>
</reference>
<dbReference type="GO" id="GO:0005525">
    <property type="term" value="F:GTP binding"/>
    <property type="evidence" value="ECO:0007669"/>
    <property type="project" value="UniProtKB-UniRule"/>
</dbReference>
<dbReference type="GO" id="GO:0046872">
    <property type="term" value="F:metal ion binding"/>
    <property type="evidence" value="ECO:0007669"/>
    <property type="project" value="UniProtKB-KW"/>
</dbReference>
<dbReference type="GO" id="GO:0006777">
    <property type="term" value="P:Mo-molybdopterin cofactor biosynthetic process"/>
    <property type="evidence" value="ECO:0007669"/>
    <property type="project" value="UniProtKB-UniRule"/>
</dbReference>
<dbReference type="InterPro" id="IPR040064">
    <property type="entry name" value="MoaA-like"/>
</dbReference>
<dbReference type="GO" id="GO:0051539">
    <property type="term" value="F:4 iron, 4 sulfur cluster binding"/>
    <property type="evidence" value="ECO:0007669"/>
    <property type="project" value="UniProtKB-UniRule"/>
</dbReference>
<keyword evidence="7 12" id="KW-0411">Iron-sulfur</keyword>
<keyword evidence="5 12" id="KW-0547">Nucleotide-binding</keyword>
<dbReference type="PANTHER" id="PTHR22960:SF0">
    <property type="entry name" value="MOLYBDENUM COFACTOR BIOSYNTHESIS PROTEIN 1"/>
    <property type="match status" value="1"/>
</dbReference>
<feature type="binding site" evidence="12">
    <location>
        <position position="264"/>
    </location>
    <ligand>
        <name>[4Fe-4S] cluster</name>
        <dbReference type="ChEBI" id="CHEBI:49883"/>
        <label>2</label>
        <note>4Fe-4S-substrate</note>
    </ligand>
</feature>
<comment type="similarity">
    <text evidence="12">Belongs to the radical SAM superfamily. MoaA family.</text>
</comment>
<evidence type="ECO:0000256" key="11">
    <source>
        <dbReference type="ARBA" id="ARBA00048697"/>
    </source>
</evidence>
<dbReference type="InterPro" id="IPR013785">
    <property type="entry name" value="Aldolase_TIM"/>
</dbReference>
<reference evidence="14" key="1">
    <citation type="journal article" date="2021" name="PeerJ">
        <title>Extensive microbial diversity within the chicken gut microbiome revealed by metagenomics and culture.</title>
        <authorList>
            <person name="Gilroy R."/>
            <person name="Ravi A."/>
            <person name="Getino M."/>
            <person name="Pursley I."/>
            <person name="Horton D.L."/>
            <person name="Alikhan N.F."/>
            <person name="Baker D."/>
            <person name="Gharbi K."/>
            <person name="Hall N."/>
            <person name="Watson M."/>
            <person name="Adriaenssens E.M."/>
            <person name="Foster-Nyarko E."/>
            <person name="Jarju S."/>
            <person name="Secka A."/>
            <person name="Antonio M."/>
            <person name="Oren A."/>
            <person name="Chaudhuri R.R."/>
            <person name="La Ragione R."/>
            <person name="Hildebrand F."/>
            <person name="Pallen M.J."/>
        </authorList>
    </citation>
    <scope>NUCLEOTIDE SEQUENCE</scope>
    <source>
        <strain evidence="14">CHK192-9172</strain>
    </source>
</reference>
<feature type="binding site" evidence="12">
    <location>
        <position position="155"/>
    </location>
    <ligand>
        <name>GTP</name>
        <dbReference type="ChEBI" id="CHEBI:37565"/>
    </ligand>
</feature>
<dbReference type="AlphaFoldDB" id="A0A9D2D0T4"/>
<dbReference type="GO" id="GO:1904047">
    <property type="term" value="F:S-adenosyl-L-methionine binding"/>
    <property type="evidence" value="ECO:0007669"/>
    <property type="project" value="UniProtKB-UniRule"/>
</dbReference>
<accession>A0A9D2D0T4</accession>
<protein>
    <recommendedName>
        <fullName evidence="1 12">GTP 3',8-cyclase</fullName>
        <ecNumber evidence="1 12">4.1.99.22</ecNumber>
    </recommendedName>
    <alternativeName>
        <fullName evidence="12">Molybdenum cofactor biosynthesis protein A</fullName>
    </alternativeName>
</protein>
<dbReference type="PROSITE" id="PS01305">
    <property type="entry name" value="MOAA_NIFB_PQQE"/>
    <property type="match status" value="1"/>
</dbReference>
<dbReference type="Pfam" id="PF06463">
    <property type="entry name" value="Mob_synth_C"/>
    <property type="match status" value="1"/>
</dbReference>
<keyword evidence="2 12" id="KW-0004">4Fe-4S</keyword>
<dbReference type="GO" id="GO:0061798">
    <property type="term" value="F:GTP 3',8'-cyclase activity"/>
    <property type="evidence" value="ECO:0007669"/>
    <property type="project" value="UniProtKB-UniRule"/>
</dbReference>
<keyword evidence="6 12" id="KW-0408">Iron</keyword>
<dbReference type="InterPro" id="IPR050105">
    <property type="entry name" value="MoCo_biosynth_MoaA/MoaC"/>
</dbReference>
<dbReference type="CDD" id="cd21117">
    <property type="entry name" value="Twitch_MoaA"/>
    <property type="match status" value="1"/>
</dbReference>
<feature type="binding site" evidence="12">
    <location>
        <position position="24"/>
    </location>
    <ligand>
        <name>[4Fe-4S] cluster</name>
        <dbReference type="ChEBI" id="CHEBI:49883"/>
        <label>1</label>
        <note>4Fe-4S-S-AdoMet</note>
    </ligand>
</feature>
<comment type="caution">
    <text evidence="14">The sequence shown here is derived from an EMBL/GenBank/DDBJ whole genome shotgun (WGS) entry which is preliminary data.</text>
</comment>
<dbReference type="PANTHER" id="PTHR22960">
    <property type="entry name" value="MOLYBDOPTERIN COFACTOR SYNTHESIS PROTEIN A"/>
    <property type="match status" value="1"/>
</dbReference>
<dbReference type="InterPro" id="IPR058240">
    <property type="entry name" value="rSAM_sf"/>
</dbReference>
<feature type="binding site" evidence="12">
    <location>
        <position position="118"/>
    </location>
    <ligand>
        <name>S-adenosyl-L-methionine</name>
        <dbReference type="ChEBI" id="CHEBI:59789"/>
    </ligand>
</feature>
<dbReference type="PROSITE" id="PS51918">
    <property type="entry name" value="RADICAL_SAM"/>
    <property type="match status" value="1"/>
</dbReference>
<dbReference type="InterPro" id="IPR013483">
    <property type="entry name" value="MoaA"/>
</dbReference>
<comment type="catalytic activity">
    <reaction evidence="11 12">
        <text>GTP + AH2 + S-adenosyl-L-methionine = (8S)-3',8-cyclo-7,8-dihydroguanosine 5'-triphosphate + 5'-deoxyadenosine + L-methionine + A + H(+)</text>
        <dbReference type="Rhea" id="RHEA:49576"/>
        <dbReference type="ChEBI" id="CHEBI:13193"/>
        <dbReference type="ChEBI" id="CHEBI:15378"/>
        <dbReference type="ChEBI" id="CHEBI:17319"/>
        <dbReference type="ChEBI" id="CHEBI:17499"/>
        <dbReference type="ChEBI" id="CHEBI:37565"/>
        <dbReference type="ChEBI" id="CHEBI:57844"/>
        <dbReference type="ChEBI" id="CHEBI:59789"/>
        <dbReference type="ChEBI" id="CHEBI:131766"/>
        <dbReference type="EC" id="4.1.99.22"/>
    </reaction>
</comment>
<keyword evidence="4 12" id="KW-0479">Metal-binding</keyword>
<evidence type="ECO:0000256" key="10">
    <source>
        <dbReference type="ARBA" id="ARBA00023239"/>
    </source>
</evidence>
<comment type="function">
    <text evidence="12">Catalyzes the cyclization of GTP to (8S)-3',8-cyclo-7,8-dihydroguanosine 5'-triphosphate.</text>
</comment>
<dbReference type="InterPro" id="IPR010505">
    <property type="entry name" value="MoaA_twitch"/>
</dbReference>
<evidence type="ECO:0000256" key="7">
    <source>
        <dbReference type="ARBA" id="ARBA00023014"/>
    </source>
</evidence>
<dbReference type="SFLD" id="SFLDS00029">
    <property type="entry name" value="Radical_SAM"/>
    <property type="match status" value="1"/>
</dbReference>
<comment type="subunit">
    <text evidence="12">Monomer and homodimer.</text>
</comment>
<dbReference type="SUPFAM" id="SSF102114">
    <property type="entry name" value="Radical SAM enzymes"/>
    <property type="match status" value="1"/>
</dbReference>
<feature type="binding site" evidence="12">
    <location>
        <position position="63"/>
    </location>
    <ligand>
        <name>GTP</name>
        <dbReference type="ChEBI" id="CHEBI:37565"/>
    </ligand>
</feature>
<dbReference type="Gene3D" id="3.20.20.70">
    <property type="entry name" value="Aldolase class I"/>
    <property type="match status" value="1"/>
</dbReference>
<evidence type="ECO:0000256" key="6">
    <source>
        <dbReference type="ARBA" id="ARBA00023004"/>
    </source>
</evidence>
<dbReference type="CDD" id="cd01335">
    <property type="entry name" value="Radical_SAM"/>
    <property type="match status" value="1"/>
</dbReference>
<feature type="binding site" evidence="12">
    <location>
        <position position="20"/>
    </location>
    <ligand>
        <name>[4Fe-4S] cluster</name>
        <dbReference type="ChEBI" id="CHEBI:49883"/>
        <label>1</label>
        <note>4Fe-4S-S-AdoMet</note>
    </ligand>
</feature>
<dbReference type="Pfam" id="PF04055">
    <property type="entry name" value="Radical_SAM"/>
    <property type="match status" value="1"/>
</dbReference>